<organism evidence="2 3">
    <name type="scientific">Saguinus oedipus</name>
    <name type="common">Cotton-top tamarin</name>
    <name type="synonym">Oedipomidas oedipus</name>
    <dbReference type="NCBI Taxonomy" id="9490"/>
    <lineage>
        <taxon>Eukaryota</taxon>
        <taxon>Metazoa</taxon>
        <taxon>Chordata</taxon>
        <taxon>Craniata</taxon>
        <taxon>Vertebrata</taxon>
        <taxon>Euteleostomi</taxon>
        <taxon>Mammalia</taxon>
        <taxon>Eutheria</taxon>
        <taxon>Euarchontoglires</taxon>
        <taxon>Primates</taxon>
        <taxon>Haplorrhini</taxon>
        <taxon>Platyrrhini</taxon>
        <taxon>Cebidae</taxon>
        <taxon>Callitrichinae</taxon>
        <taxon>Saguinus</taxon>
    </lineage>
</organism>
<reference evidence="2 3" key="1">
    <citation type="submission" date="2023-05" db="EMBL/GenBank/DDBJ databases">
        <title>B98-5 Cell Line De Novo Hybrid Assembly: An Optical Mapping Approach.</title>
        <authorList>
            <person name="Kananen K."/>
            <person name="Auerbach J.A."/>
            <person name="Kautto E."/>
            <person name="Blachly J.S."/>
        </authorList>
    </citation>
    <scope>NUCLEOTIDE SEQUENCE [LARGE SCALE GENOMIC DNA]</scope>
    <source>
        <strain evidence="2">B95-8</strain>
        <tissue evidence="2">Cell line</tissue>
    </source>
</reference>
<name>A0ABQ9TH39_SAGOE</name>
<keyword evidence="3" id="KW-1185">Reference proteome</keyword>
<feature type="region of interest" description="Disordered" evidence="1">
    <location>
        <begin position="70"/>
        <end position="102"/>
    </location>
</feature>
<gene>
    <name evidence="2" type="ORF">P7K49_039257</name>
</gene>
<sequence>MAIQYLITSYSTVTHNVHEEKMEDGQSAPNNILSAILPGFINMAGAAIPAMSTNDLYATNNHNLHEEKMKNGQEAPDNSSSAVPPGRSNLSGAGTSSRSTRDLSQFEGSQIATWYILLLYELSFYIWFPNATVINDIKEEELEYGQTPPDGFLSDSAPPELINMTGDRMPPNPLDSFSYDFISLSKDELLYKINSNEFVVGTQNNSVSAGDSPVTAMSSMETVPNTPQISPDMAKKFNDDIKYQLMKEV</sequence>
<feature type="compositionally biased region" description="Polar residues" evidence="1">
    <location>
        <begin position="76"/>
        <end position="102"/>
    </location>
</feature>
<proteinExistence type="predicted"/>
<comment type="caution">
    <text evidence="2">The sequence shown here is derived from an EMBL/GenBank/DDBJ whole genome shotgun (WGS) entry which is preliminary data.</text>
</comment>
<evidence type="ECO:0000313" key="2">
    <source>
        <dbReference type="EMBL" id="KAK2084021.1"/>
    </source>
</evidence>
<evidence type="ECO:0000313" key="3">
    <source>
        <dbReference type="Proteomes" id="UP001266305"/>
    </source>
</evidence>
<dbReference type="Proteomes" id="UP001266305">
    <property type="component" value="Unassembled WGS sequence"/>
</dbReference>
<dbReference type="EMBL" id="JASSZA010000023">
    <property type="protein sequence ID" value="KAK2084021.1"/>
    <property type="molecule type" value="Genomic_DNA"/>
</dbReference>
<protein>
    <submittedName>
        <fullName evidence="2">Uncharacterized protein</fullName>
    </submittedName>
</protein>
<evidence type="ECO:0000256" key="1">
    <source>
        <dbReference type="SAM" id="MobiDB-lite"/>
    </source>
</evidence>
<accession>A0ABQ9TH39</accession>